<dbReference type="PANTHER" id="PTHR45348:SF2">
    <property type="entry name" value="ZINC-TYPE ALCOHOL DEHYDROGENASE-LIKE PROTEIN C2E1P3.01"/>
    <property type="match status" value="1"/>
</dbReference>
<dbReference type="EMBL" id="KZ825468">
    <property type="protein sequence ID" value="PYI35689.1"/>
    <property type="molecule type" value="Genomic_DNA"/>
</dbReference>
<dbReference type="Proteomes" id="UP000248817">
    <property type="component" value="Unassembled WGS sequence"/>
</dbReference>
<feature type="domain" description="Enoyl reductase (ER)" evidence="5">
    <location>
        <begin position="11"/>
        <end position="345"/>
    </location>
</feature>
<dbReference type="InterPro" id="IPR011032">
    <property type="entry name" value="GroES-like_sf"/>
</dbReference>
<evidence type="ECO:0000256" key="2">
    <source>
        <dbReference type="ARBA" id="ARBA00022741"/>
    </source>
</evidence>
<gene>
    <name evidence="6" type="ORF">BP00DRAFT_432799</name>
</gene>
<evidence type="ECO:0000256" key="3">
    <source>
        <dbReference type="ARBA" id="ARBA00022857"/>
    </source>
</evidence>
<keyword evidence="2" id="KW-0547">Nucleotide-binding</keyword>
<dbReference type="GO" id="GO:0016651">
    <property type="term" value="F:oxidoreductase activity, acting on NAD(P)H"/>
    <property type="evidence" value="ECO:0007669"/>
    <property type="project" value="InterPro"/>
</dbReference>
<dbReference type="SUPFAM" id="SSF50129">
    <property type="entry name" value="GroES-like"/>
    <property type="match status" value="1"/>
</dbReference>
<comment type="similarity">
    <text evidence="1">Belongs to the zinc-containing alcohol dehydrogenase family.</text>
</comment>
<keyword evidence="3" id="KW-0521">NADP</keyword>
<dbReference type="Pfam" id="PF08240">
    <property type="entry name" value="ADH_N"/>
    <property type="match status" value="1"/>
</dbReference>
<dbReference type="PANTHER" id="PTHR45348">
    <property type="entry name" value="HYPOTHETICAL OXIDOREDUCTASE (EUROFUNG)"/>
    <property type="match status" value="1"/>
</dbReference>
<proteinExistence type="inferred from homology"/>
<dbReference type="GO" id="GO:0000166">
    <property type="term" value="F:nucleotide binding"/>
    <property type="evidence" value="ECO:0007669"/>
    <property type="project" value="UniProtKB-KW"/>
</dbReference>
<evidence type="ECO:0000313" key="6">
    <source>
        <dbReference type="EMBL" id="PYI35689.1"/>
    </source>
</evidence>
<dbReference type="Gene3D" id="3.90.180.10">
    <property type="entry name" value="Medium-chain alcohol dehydrogenases, catalytic domain"/>
    <property type="match status" value="1"/>
</dbReference>
<keyword evidence="4" id="KW-0560">Oxidoreductase</keyword>
<organism evidence="6 7">
    <name type="scientific">Aspergillus indologenus CBS 114.80</name>
    <dbReference type="NCBI Taxonomy" id="1450541"/>
    <lineage>
        <taxon>Eukaryota</taxon>
        <taxon>Fungi</taxon>
        <taxon>Dikarya</taxon>
        <taxon>Ascomycota</taxon>
        <taxon>Pezizomycotina</taxon>
        <taxon>Eurotiomycetes</taxon>
        <taxon>Eurotiomycetidae</taxon>
        <taxon>Eurotiales</taxon>
        <taxon>Aspergillaceae</taxon>
        <taxon>Aspergillus</taxon>
        <taxon>Aspergillus subgen. Circumdati</taxon>
    </lineage>
</organism>
<dbReference type="InterPro" id="IPR013149">
    <property type="entry name" value="ADH-like_C"/>
</dbReference>
<dbReference type="AlphaFoldDB" id="A0A2V5IG72"/>
<dbReference type="InterPro" id="IPR036291">
    <property type="entry name" value="NAD(P)-bd_dom_sf"/>
</dbReference>
<evidence type="ECO:0000259" key="5">
    <source>
        <dbReference type="SMART" id="SM00829"/>
    </source>
</evidence>
<sequence length="348" mass="37284">MKAQGKFIRLGGTHNEAWRMVVESIAIPSPAPHQVLVRLSHVAQNPTDIQALDGKAFGDGAVLGCDFVGEVVELGSAVTRFAKGDVVAALIWGGEIPGLGGYSHYTLADERIAFKLPPGEVISREEASTVPLAAATAWLALFAKGCLDIDRDRGQGRSVLVWGGSPSVGLYTIQLASLYGFEVVATCSPHHTDLVRASGAAHVFDYRDVDVVDKIRAVAPSLQYVFDTIGNETSSVIASRAVQAGGNVCTVRPGTTYSENVAPGVQVRSVLVFTAFLKDHSYGPHTWPASQEDHELASEFFDLVSDLLASGKMKPSRPKVLGVLEVVSEGFQEYRDGKISGYKIVYRI</sequence>
<keyword evidence="7" id="KW-1185">Reference proteome</keyword>
<dbReference type="Gene3D" id="3.40.50.720">
    <property type="entry name" value="NAD(P)-binding Rossmann-like Domain"/>
    <property type="match status" value="1"/>
</dbReference>
<dbReference type="InterPro" id="IPR013154">
    <property type="entry name" value="ADH-like_N"/>
</dbReference>
<reference evidence="6 7" key="1">
    <citation type="submission" date="2018-02" db="EMBL/GenBank/DDBJ databases">
        <title>The genomes of Aspergillus section Nigri reveals drivers in fungal speciation.</title>
        <authorList>
            <consortium name="DOE Joint Genome Institute"/>
            <person name="Vesth T.C."/>
            <person name="Nybo J."/>
            <person name="Theobald S."/>
            <person name="Brandl J."/>
            <person name="Frisvad J.C."/>
            <person name="Nielsen K.F."/>
            <person name="Lyhne E.K."/>
            <person name="Kogle M.E."/>
            <person name="Kuo A."/>
            <person name="Riley R."/>
            <person name="Clum A."/>
            <person name="Nolan M."/>
            <person name="Lipzen A."/>
            <person name="Salamov A."/>
            <person name="Henrissat B."/>
            <person name="Wiebenga A."/>
            <person name="De vries R.P."/>
            <person name="Grigoriev I.V."/>
            <person name="Mortensen U.H."/>
            <person name="Andersen M.R."/>
            <person name="Baker S.E."/>
        </authorList>
    </citation>
    <scope>NUCLEOTIDE SEQUENCE [LARGE SCALE GENOMIC DNA]</scope>
    <source>
        <strain evidence="6 7">CBS 114.80</strain>
    </source>
</reference>
<protein>
    <submittedName>
        <fullName evidence="6">Zinc-binding dehydrogenase family oxidoreductase</fullName>
    </submittedName>
</protein>
<evidence type="ECO:0000256" key="1">
    <source>
        <dbReference type="ARBA" id="ARBA00008072"/>
    </source>
</evidence>
<dbReference type="Pfam" id="PF00107">
    <property type="entry name" value="ADH_zinc_N"/>
    <property type="match status" value="1"/>
</dbReference>
<name>A0A2V5IG72_9EURO</name>
<dbReference type="InterPro" id="IPR020843">
    <property type="entry name" value="ER"/>
</dbReference>
<dbReference type="InterPro" id="IPR047122">
    <property type="entry name" value="Trans-enoyl_RdTase-like"/>
</dbReference>
<evidence type="ECO:0000256" key="4">
    <source>
        <dbReference type="ARBA" id="ARBA00023002"/>
    </source>
</evidence>
<accession>A0A2V5IG72</accession>
<evidence type="ECO:0000313" key="7">
    <source>
        <dbReference type="Proteomes" id="UP000248817"/>
    </source>
</evidence>
<dbReference type="SUPFAM" id="SSF51735">
    <property type="entry name" value="NAD(P)-binding Rossmann-fold domains"/>
    <property type="match status" value="1"/>
</dbReference>
<dbReference type="SMART" id="SM00829">
    <property type="entry name" value="PKS_ER"/>
    <property type="match status" value="1"/>
</dbReference>
<dbReference type="CDD" id="cd08249">
    <property type="entry name" value="enoyl_reductase_like"/>
    <property type="match status" value="1"/>
</dbReference>